<dbReference type="GeneID" id="107068446"/>
<organism evidence="2 3">
    <name type="scientific">Polistes dominula</name>
    <name type="common">European paper wasp</name>
    <name type="synonym">Vespa dominula</name>
    <dbReference type="NCBI Taxonomy" id="743375"/>
    <lineage>
        <taxon>Eukaryota</taxon>
        <taxon>Metazoa</taxon>
        <taxon>Ecdysozoa</taxon>
        <taxon>Arthropoda</taxon>
        <taxon>Hexapoda</taxon>
        <taxon>Insecta</taxon>
        <taxon>Pterygota</taxon>
        <taxon>Neoptera</taxon>
        <taxon>Endopterygota</taxon>
        <taxon>Hymenoptera</taxon>
        <taxon>Apocrita</taxon>
        <taxon>Aculeata</taxon>
        <taxon>Vespoidea</taxon>
        <taxon>Vespidae</taxon>
        <taxon>Polistinae</taxon>
        <taxon>Polistini</taxon>
        <taxon>Polistes</taxon>
    </lineage>
</organism>
<keyword evidence="2" id="KW-1185">Reference proteome</keyword>
<feature type="compositionally biased region" description="Basic and acidic residues" evidence="1">
    <location>
        <begin position="80"/>
        <end position="106"/>
    </location>
</feature>
<name>A0ABM1IJB4_POLDO</name>
<gene>
    <name evidence="3" type="primary">LOC107068446</name>
</gene>
<dbReference type="RefSeq" id="XP_015180301.1">
    <property type="nucleotide sequence ID" value="XM_015324815.1"/>
</dbReference>
<evidence type="ECO:0000313" key="3">
    <source>
        <dbReference type="RefSeq" id="XP_015180301.1"/>
    </source>
</evidence>
<accession>A0ABM1IJB4</accession>
<reference evidence="3" key="1">
    <citation type="submission" date="2025-08" db="UniProtKB">
        <authorList>
            <consortium name="RefSeq"/>
        </authorList>
    </citation>
    <scope>IDENTIFICATION</scope>
    <source>
        <tissue evidence="3">Whole body</tissue>
    </source>
</reference>
<evidence type="ECO:0000313" key="2">
    <source>
        <dbReference type="Proteomes" id="UP000694924"/>
    </source>
</evidence>
<sequence length="140" mass="16520">MKMFIQCYMARRLPRGKERICCKLYNDKQKSEDKTRKVSHISETRLTLSKGKQAKKRKELIERKEISKISKYSKTRKTKRQEMKISSRERLTDKLSKEKAKSELKEQPVVPTIAVRKSEEKESPETLAKDNKCKCQIVKS</sequence>
<proteinExistence type="predicted"/>
<protein>
    <submittedName>
        <fullName evidence="3">Uncharacterized protein LOC107068446</fullName>
    </submittedName>
</protein>
<dbReference type="Proteomes" id="UP000694924">
    <property type="component" value="Unplaced"/>
</dbReference>
<evidence type="ECO:0000256" key="1">
    <source>
        <dbReference type="SAM" id="MobiDB-lite"/>
    </source>
</evidence>
<feature type="region of interest" description="Disordered" evidence="1">
    <location>
        <begin position="73"/>
        <end position="111"/>
    </location>
</feature>